<dbReference type="STRING" id="1121451.DESAM_22826"/>
<keyword evidence="1 4" id="KW-0489">Methyltransferase</keyword>
<evidence type="ECO:0000259" key="3">
    <source>
        <dbReference type="Pfam" id="PF08241"/>
    </source>
</evidence>
<proteinExistence type="predicted"/>
<dbReference type="OrthoDB" id="9786194at2"/>
<evidence type="ECO:0000256" key="2">
    <source>
        <dbReference type="ARBA" id="ARBA00022679"/>
    </source>
</evidence>
<reference evidence="4 5" key="1">
    <citation type="submission" date="2012-10" db="EMBL/GenBank/DDBJ databases">
        <authorList>
            <person name="Genoscope - CEA"/>
        </authorList>
    </citation>
    <scope>NUCLEOTIDE SEQUENCE [LARGE SCALE GENOMIC DNA]</scope>
    <source>
        <strain evidence="5">AM13 / DSM 14728</strain>
    </source>
</reference>
<keyword evidence="2 4" id="KW-0808">Transferase</keyword>
<dbReference type="GO" id="GO:0008757">
    <property type="term" value="F:S-adenosylmethionine-dependent methyltransferase activity"/>
    <property type="evidence" value="ECO:0007669"/>
    <property type="project" value="InterPro"/>
</dbReference>
<organism evidence="4 5">
    <name type="scientific">Maridesulfovibrio hydrothermalis AM13 = DSM 14728</name>
    <dbReference type="NCBI Taxonomy" id="1121451"/>
    <lineage>
        <taxon>Bacteria</taxon>
        <taxon>Pseudomonadati</taxon>
        <taxon>Thermodesulfobacteriota</taxon>
        <taxon>Desulfovibrionia</taxon>
        <taxon>Desulfovibrionales</taxon>
        <taxon>Desulfovibrionaceae</taxon>
        <taxon>Maridesulfovibrio</taxon>
    </lineage>
</organism>
<sequence length="250" mass="27723">MKKRIRQCFSKAAASYSDAAAVQRDVAARCAALCPCGRYDNVLDIGSGVGFLHGELEQRIEFVKYISLDLVHPMLLEQRKVNKALLVTADGENLPLRDGTFDLLASSSAMQWYSDPQKSIPESFKVLKHGGKFSIAVFIKGTLGELADVSLKTGFGSVKELKDGAFYKDIFSNISGLSVDFVLEKHEVYFSSVKDFLRKHKMTGAVASSGSISWGKEKYLRFVEEYEKLYRGDAGIRATYEVLLAYGEKS</sequence>
<feature type="domain" description="Methyltransferase type 11" evidence="3">
    <location>
        <begin position="43"/>
        <end position="134"/>
    </location>
</feature>
<evidence type="ECO:0000256" key="1">
    <source>
        <dbReference type="ARBA" id="ARBA00022603"/>
    </source>
</evidence>
<dbReference type="PANTHER" id="PTHR13090">
    <property type="entry name" value="ARGININE-HYDROXYLASE NDUFAF5, MITOCHONDRIAL"/>
    <property type="match status" value="1"/>
</dbReference>
<dbReference type="InterPro" id="IPR013216">
    <property type="entry name" value="Methyltransf_11"/>
</dbReference>
<protein>
    <submittedName>
        <fullName evidence="4">Methyltransferase type 11</fullName>
    </submittedName>
</protein>
<dbReference type="RefSeq" id="WP_015337691.1">
    <property type="nucleotide sequence ID" value="NC_020055.1"/>
</dbReference>
<name>L0RE72_9BACT</name>
<dbReference type="EMBL" id="FO203522">
    <property type="protein sequence ID" value="CCO25093.1"/>
    <property type="molecule type" value="Genomic_DNA"/>
</dbReference>
<dbReference type="CDD" id="cd02440">
    <property type="entry name" value="AdoMet_MTases"/>
    <property type="match status" value="1"/>
</dbReference>
<dbReference type="PATRIC" id="fig|1121451.3.peg.3036"/>
<dbReference type="AlphaFoldDB" id="L0RE72"/>
<accession>L0RE72</accession>
<dbReference type="SUPFAM" id="SSF53335">
    <property type="entry name" value="S-adenosyl-L-methionine-dependent methyltransferases"/>
    <property type="match status" value="1"/>
</dbReference>
<dbReference type="Gene3D" id="3.40.50.150">
    <property type="entry name" value="Vaccinia Virus protein VP39"/>
    <property type="match status" value="1"/>
</dbReference>
<evidence type="ECO:0000313" key="5">
    <source>
        <dbReference type="Proteomes" id="UP000010808"/>
    </source>
</evidence>
<dbReference type="Pfam" id="PF08241">
    <property type="entry name" value="Methyltransf_11"/>
    <property type="match status" value="1"/>
</dbReference>
<dbReference type="GO" id="GO:0032259">
    <property type="term" value="P:methylation"/>
    <property type="evidence" value="ECO:0007669"/>
    <property type="project" value="UniProtKB-KW"/>
</dbReference>
<dbReference type="eggNOG" id="COG2226">
    <property type="taxonomic scope" value="Bacteria"/>
</dbReference>
<dbReference type="InterPro" id="IPR029063">
    <property type="entry name" value="SAM-dependent_MTases_sf"/>
</dbReference>
<gene>
    <name evidence="4" type="ORF">DESAM_22826</name>
</gene>
<dbReference type="HOGENOM" id="CLU_046586_2_2_7"/>
<evidence type="ECO:0000313" key="4">
    <source>
        <dbReference type="EMBL" id="CCO25093.1"/>
    </source>
</evidence>
<dbReference type="KEGG" id="dhy:DESAM_22826"/>
<dbReference type="Proteomes" id="UP000010808">
    <property type="component" value="Chromosome"/>
</dbReference>
<dbReference type="InterPro" id="IPR050602">
    <property type="entry name" value="Malonyl-ACP_OMT"/>
</dbReference>
<dbReference type="PANTHER" id="PTHR13090:SF1">
    <property type="entry name" value="ARGININE-HYDROXYLASE NDUFAF5, MITOCHONDRIAL"/>
    <property type="match status" value="1"/>
</dbReference>
<keyword evidence="5" id="KW-1185">Reference proteome</keyword>